<dbReference type="CDD" id="cd03789">
    <property type="entry name" value="GT9_LPS_heptosyltransferase"/>
    <property type="match status" value="1"/>
</dbReference>
<comment type="caution">
    <text evidence="3">The sequence shown here is derived from an EMBL/GenBank/DDBJ whole genome shotgun (WGS) entry which is preliminary data.</text>
</comment>
<dbReference type="Proteomes" id="UP000679691">
    <property type="component" value="Unassembled WGS sequence"/>
</dbReference>
<evidence type="ECO:0000313" key="3">
    <source>
        <dbReference type="EMBL" id="MBP3942303.1"/>
    </source>
</evidence>
<protein>
    <submittedName>
        <fullName evidence="3">Glycosyltransferase family 9 protein</fullName>
    </submittedName>
</protein>
<dbReference type="Pfam" id="PF01075">
    <property type="entry name" value="Glyco_transf_9"/>
    <property type="match status" value="1"/>
</dbReference>
<name>A0A8T4H7G7_9SPHI</name>
<keyword evidence="4" id="KW-1185">Reference proteome</keyword>
<dbReference type="PANTHER" id="PTHR30160">
    <property type="entry name" value="TETRAACYLDISACCHARIDE 4'-KINASE-RELATED"/>
    <property type="match status" value="1"/>
</dbReference>
<dbReference type="PANTHER" id="PTHR30160:SF22">
    <property type="entry name" value="LIPOPOLYSACCHARIDE CORE BIOSYNTHESIS PROTEIN"/>
    <property type="match status" value="1"/>
</dbReference>
<reference evidence="3" key="1">
    <citation type="submission" date="2021-03" db="EMBL/GenBank/DDBJ databases">
        <authorList>
            <person name="Lu T."/>
            <person name="Wang Q."/>
            <person name="Han X."/>
        </authorList>
    </citation>
    <scope>NUCLEOTIDE SEQUENCE</scope>
    <source>
        <strain evidence="3">WQ 2009</strain>
    </source>
</reference>
<keyword evidence="2" id="KW-0808">Transferase</keyword>
<dbReference type="InterPro" id="IPR002201">
    <property type="entry name" value="Glyco_trans_9"/>
</dbReference>
<dbReference type="GO" id="GO:0005829">
    <property type="term" value="C:cytosol"/>
    <property type="evidence" value="ECO:0007669"/>
    <property type="project" value="TreeGrafter"/>
</dbReference>
<dbReference type="RefSeq" id="WP_353545786.1">
    <property type="nucleotide sequence ID" value="NZ_JAGKSB010000002.1"/>
</dbReference>
<proteinExistence type="predicted"/>
<dbReference type="InterPro" id="IPR051199">
    <property type="entry name" value="LPS_LOS_Heptosyltrfase"/>
</dbReference>
<sequence>MSLPAKVIVTRFSAMGDVAMVASVLKEFALQYPDVELHMVSRPAFKAFFQDIPSLSYHPIYPKEAHAGIGGLYRLYKELKEIGATAVADLHYNLRSRILGSFFRFAGYRVKQLNKGRKEKNALIRRENRILKPLRPTVERYADVFRELGFIDFKLQNILVNTPKEIPELAKSLFADRRHKVVGIAPFAQHSFKVLPFPKMEKVIAALSQLGYVQVIFGGGKEEAEIAAAWARKYPNVYNSIGKFTLSEELAIIANLDLMVSMDSSGMHMASLMGIKCVSIWGATHPYAGFLGYGQSIKNCVQVDHPNRPGSIYGNYSCLCDGVEAINLVTPQQVIDKVKLASR</sequence>
<dbReference type="GO" id="GO:0009244">
    <property type="term" value="P:lipopolysaccharide core region biosynthetic process"/>
    <property type="evidence" value="ECO:0007669"/>
    <property type="project" value="TreeGrafter"/>
</dbReference>
<dbReference type="Gene3D" id="3.40.50.2000">
    <property type="entry name" value="Glycogen Phosphorylase B"/>
    <property type="match status" value="2"/>
</dbReference>
<evidence type="ECO:0000313" key="4">
    <source>
        <dbReference type="Proteomes" id="UP000679691"/>
    </source>
</evidence>
<dbReference type="GO" id="GO:0008713">
    <property type="term" value="F:ADP-heptose-lipopolysaccharide heptosyltransferase activity"/>
    <property type="evidence" value="ECO:0007669"/>
    <property type="project" value="TreeGrafter"/>
</dbReference>
<dbReference type="SUPFAM" id="SSF53756">
    <property type="entry name" value="UDP-Glycosyltransferase/glycogen phosphorylase"/>
    <property type="match status" value="1"/>
</dbReference>
<dbReference type="AlphaFoldDB" id="A0A8T4H7G7"/>
<accession>A0A8T4H7G7</accession>
<dbReference type="EMBL" id="JAGKSB010000002">
    <property type="protein sequence ID" value="MBP3942303.1"/>
    <property type="molecule type" value="Genomic_DNA"/>
</dbReference>
<evidence type="ECO:0000256" key="2">
    <source>
        <dbReference type="ARBA" id="ARBA00022679"/>
    </source>
</evidence>
<keyword evidence="1" id="KW-0328">Glycosyltransferase</keyword>
<evidence type="ECO:0000256" key="1">
    <source>
        <dbReference type="ARBA" id="ARBA00022676"/>
    </source>
</evidence>
<organism evidence="3 4">
    <name type="scientific">Rhinopithecimicrobium faecis</name>
    <dbReference type="NCBI Taxonomy" id="2820698"/>
    <lineage>
        <taxon>Bacteria</taxon>
        <taxon>Pseudomonadati</taxon>
        <taxon>Bacteroidota</taxon>
        <taxon>Sphingobacteriia</taxon>
        <taxon>Sphingobacteriales</taxon>
        <taxon>Sphingobacteriaceae</taxon>
        <taxon>Rhinopithecimicrobium</taxon>
    </lineage>
</organism>
<gene>
    <name evidence="3" type="ORF">J5U18_01775</name>
</gene>